<dbReference type="Pfam" id="PF01643">
    <property type="entry name" value="Acyl-ACP_TE"/>
    <property type="match status" value="1"/>
</dbReference>
<evidence type="ECO:0000259" key="9">
    <source>
        <dbReference type="Pfam" id="PF20791"/>
    </source>
</evidence>
<dbReference type="Proteomes" id="UP001501510">
    <property type="component" value="Unassembled WGS sequence"/>
</dbReference>
<protein>
    <submittedName>
        <fullName evidence="10">Thioesterase</fullName>
    </submittedName>
</protein>
<evidence type="ECO:0000256" key="3">
    <source>
        <dbReference type="ARBA" id="ARBA00022801"/>
    </source>
</evidence>
<keyword evidence="4" id="KW-0276">Fatty acid metabolism</keyword>
<evidence type="ECO:0000256" key="6">
    <source>
        <dbReference type="ARBA" id="ARBA00023098"/>
    </source>
</evidence>
<dbReference type="RefSeq" id="WP_343763195.1">
    <property type="nucleotide sequence ID" value="NZ_BAAACG010000016.1"/>
</dbReference>
<dbReference type="InterPro" id="IPR045023">
    <property type="entry name" value="FATA/B"/>
</dbReference>
<comment type="similarity">
    <text evidence="1">Belongs to the acyl-ACP thioesterase family.</text>
</comment>
<proteinExistence type="inferred from homology"/>
<evidence type="ECO:0000313" key="11">
    <source>
        <dbReference type="Proteomes" id="UP001501510"/>
    </source>
</evidence>
<dbReference type="EMBL" id="BAAACG010000016">
    <property type="protein sequence ID" value="GAA0745541.1"/>
    <property type="molecule type" value="Genomic_DNA"/>
</dbReference>
<keyword evidence="3" id="KW-0378">Hydrolase</keyword>
<organism evidence="10 11">
    <name type="scientific">Clostridium oceanicum</name>
    <dbReference type="NCBI Taxonomy" id="1543"/>
    <lineage>
        <taxon>Bacteria</taxon>
        <taxon>Bacillati</taxon>
        <taxon>Bacillota</taxon>
        <taxon>Clostridia</taxon>
        <taxon>Eubacteriales</taxon>
        <taxon>Clostridiaceae</taxon>
        <taxon>Clostridium</taxon>
    </lineage>
</organism>
<dbReference type="PANTHER" id="PTHR31727:SF6">
    <property type="entry name" value="OLEOYL-ACYL CARRIER PROTEIN THIOESTERASE 1, CHLOROPLASTIC"/>
    <property type="match status" value="1"/>
</dbReference>
<dbReference type="InterPro" id="IPR029069">
    <property type="entry name" value="HotDog_dom_sf"/>
</dbReference>
<keyword evidence="6" id="KW-0443">Lipid metabolism</keyword>
<keyword evidence="11" id="KW-1185">Reference proteome</keyword>
<dbReference type="PANTHER" id="PTHR31727">
    <property type="entry name" value="OLEOYL-ACYL CARRIER PROTEIN THIOESTERASE 1, CHLOROPLASTIC"/>
    <property type="match status" value="1"/>
</dbReference>
<dbReference type="Gene3D" id="3.10.129.10">
    <property type="entry name" value="Hotdog Thioesterase"/>
    <property type="match status" value="1"/>
</dbReference>
<evidence type="ECO:0000256" key="7">
    <source>
        <dbReference type="ARBA" id="ARBA00023160"/>
    </source>
</evidence>
<feature type="domain" description="Acyl-ACP thioesterase-like C-terminal" evidence="9">
    <location>
        <begin position="153"/>
        <end position="248"/>
    </location>
</feature>
<evidence type="ECO:0000256" key="1">
    <source>
        <dbReference type="ARBA" id="ARBA00006500"/>
    </source>
</evidence>
<evidence type="ECO:0000256" key="4">
    <source>
        <dbReference type="ARBA" id="ARBA00022832"/>
    </source>
</evidence>
<dbReference type="InterPro" id="IPR002864">
    <property type="entry name" value="Acyl-ACP_thioesterase_NHD"/>
</dbReference>
<evidence type="ECO:0000259" key="8">
    <source>
        <dbReference type="Pfam" id="PF01643"/>
    </source>
</evidence>
<dbReference type="InterPro" id="IPR049427">
    <property type="entry name" value="Acyl-ACP_TE_C"/>
</dbReference>
<sequence length="250" mass="29882">MEGVITSENFYVDYHEIDYKKRASIATIMNYFEDISIYQSEKLGVGLKYLKDNNLAWVLYKWNIKINKYPKFGQDLEVRTIPLASRKFYAYRRFEIIDKEKNVIVTANTIWFLLDREKRKPIRISDDMKSAYGLTDVKEEPFKLPKIRVPKEYDYKKTFNIRYSDIDTNLHVNNVKYVSWFIETIPLDIVLNYDLDRLSITYEKELKYGKHVDIYTSIKDKDDKSILFTHSIENHEGKRVTAGETHWVKK</sequence>
<gene>
    <name evidence="10" type="ORF">GCM10008906_32030</name>
</gene>
<accession>A0ABP3UZB3</accession>
<comment type="caution">
    <text evidence="10">The sequence shown here is derived from an EMBL/GenBank/DDBJ whole genome shotgun (WGS) entry which is preliminary data.</text>
</comment>
<dbReference type="CDD" id="cd00586">
    <property type="entry name" value="4HBT"/>
    <property type="match status" value="2"/>
</dbReference>
<dbReference type="Pfam" id="PF20791">
    <property type="entry name" value="Acyl-ACP_TE_C"/>
    <property type="match status" value="1"/>
</dbReference>
<keyword evidence="7" id="KW-0275">Fatty acid biosynthesis</keyword>
<feature type="domain" description="Acyl-ACP thioesterase N-terminal hotdog" evidence="8">
    <location>
        <begin position="5"/>
        <end position="132"/>
    </location>
</feature>
<keyword evidence="2" id="KW-0444">Lipid biosynthesis</keyword>
<name>A0ABP3UZB3_9CLOT</name>
<dbReference type="SUPFAM" id="SSF54637">
    <property type="entry name" value="Thioesterase/thiol ester dehydrase-isomerase"/>
    <property type="match status" value="2"/>
</dbReference>
<evidence type="ECO:0000313" key="10">
    <source>
        <dbReference type="EMBL" id="GAA0745541.1"/>
    </source>
</evidence>
<keyword evidence="5" id="KW-0809">Transit peptide</keyword>
<evidence type="ECO:0000256" key="2">
    <source>
        <dbReference type="ARBA" id="ARBA00022516"/>
    </source>
</evidence>
<reference evidence="11" key="1">
    <citation type="journal article" date="2019" name="Int. J. Syst. Evol. Microbiol.">
        <title>The Global Catalogue of Microorganisms (GCM) 10K type strain sequencing project: providing services to taxonomists for standard genome sequencing and annotation.</title>
        <authorList>
            <consortium name="The Broad Institute Genomics Platform"/>
            <consortium name="The Broad Institute Genome Sequencing Center for Infectious Disease"/>
            <person name="Wu L."/>
            <person name="Ma J."/>
        </authorList>
    </citation>
    <scope>NUCLEOTIDE SEQUENCE [LARGE SCALE GENOMIC DNA]</scope>
    <source>
        <strain evidence="11">JCM 1407</strain>
    </source>
</reference>
<evidence type="ECO:0000256" key="5">
    <source>
        <dbReference type="ARBA" id="ARBA00022946"/>
    </source>
</evidence>